<comment type="caution">
    <text evidence="4">The sequence shown here is derived from an EMBL/GenBank/DDBJ whole genome shotgun (WGS) entry which is preliminary data.</text>
</comment>
<dbReference type="PANTHER" id="PTHR12329">
    <property type="entry name" value="BCL2-ASSOCIATED ATHANOGENE"/>
    <property type="match status" value="1"/>
</dbReference>
<gene>
    <name evidence="4" type="ORF">C4D60_Mb01t21680</name>
</gene>
<sequence length="312" mass="33972">MKEWEVRPGGLLVQKRVPEADPSAAPVPTVCVKVKHGAGNHEFRISSQATFGELKKVLSARTGLHPLDMKLVYRDKARESNEFLDTAGVKDKSKVVLVEDPVAQAKRLLEMRKSDMMEKAARSLSTVTLEVDRLASKASALEAIVNRGGRVAENDVTDLIDSLMNELIKLDAVVADGDAKLQRRMQVKSTPPELKCLFNCLLIDSLPRTDEESAEIRRNIGCDQDQELVAESKRPIKQAATSSDSASVSRTNATKEGLAANASAIPTAAGGGDKELGNIRFPFRAIQLSHHHHHSSLVRSSCKLRLGAILSI</sequence>
<dbReference type="Pfam" id="PF00240">
    <property type="entry name" value="ubiquitin"/>
    <property type="match status" value="1"/>
</dbReference>
<dbReference type="GO" id="GO:0050821">
    <property type="term" value="P:protein stabilization"/>
    <property type="evidence" value="ECO:0007669"/>
    <property type="project" value="TreeGrafter"/>
</dbReference>
<dbReference type="InterPro" id="IPR029071">
    <property type="entry name" value="Ubiquitin-like_domsf"/>
</dbReference>
<evidence type="ECO:0000313" key="4">
    <source>
        <dbReference type="EMBL" id="THU63987.1"/>
    </source>
</evidence>
<name>A0A4S8JNV9_MUSBA</name>
<dbReference type="Proteomes" id="UP000317650">
    <property type="component" value="Chromosome 1"/>
</dbReference>
<dbReference type="STRING" id="52838.A0A4S8JNV9"/>
<dbReference type="InterPro" id="IPR039773">
    <property type="entry name" value="BAG_chaperone_regulator"/>
</dbReference>
<reference evidence="4 5" key="1">
    <citation type="journal article" date="2019" name="Nat. Plants">
        <title>Genome sequencing of Musa balbisiana reveals subgenome evolution and function divergence in polyploid bananas.</title>
        <authorList>
            <person name="Yao X."/>
        </authorList>
    </citation>
    <scope>NUCLEOTIDE SEQUENCE [LARGE SCALE GENOMIC DNA]</scope>
    <source>
        <strain evidence="5">cv. DH-PKW</strain>
        <tissue evidence="4">Leaves</tissue>
    </source>
</reference>
<feature type="region of interest" description="Disordered" evidence="2">
    <location>
        <begin position="233"/>
        <end position="253"/>
    </location>
</feature>
<dbReference type="Gene3D" id="3.10.20.90">
    <property type="entry name" value="Phosphatidylinositol 3-kinase Catalytic Subunit, Chain A, domain 1"/>
    <property type="match status" value="1"/>
</dbReference>
<keyword evidence="1" id="KW-0143">Chaperone</keyword>
<dbReference type="SUPFAM" id="SSF54236">
    <property type="entry name" value="Ubiquitin-like"/>
    <property type="match status" value="1"/>
</dbReference>
<dbReference type="SMART" id="SM00213">
    <property type="entry name" value="UBQ"/>
    <property type="match status" value="1"/>
</dbReference>
<dbReference type="AlphaFoldDB" id="A0A4S8JNV9"/>
<dbReference type="Gene3D" id="1.20.58.120">
    <property type="entry name" value="BAG domain"/>
    <property type="match status" value="1"/>
</dbReference>
<dbReference type="PROSITE" id="PS50053">
    <property type="entry name" value="UBIQUITIN_2"/>
    <property type="match status" value="1"/>
</dbReference>
<feature type="compositionally biased region" description="Polar residues" evidence="2">
    <location>
        <begin position="239"/>
        <end position="253"/>
    </location>
</feature>
<accession>A0A4S8JNV9</accession>
<dbReference type="InterPro" id="IPR000626">
    <property type="entry name" value="Ubiquitin-like_dom"/>
</dbReference>
<dbReference type="Pfam" id="PF02179">
    <property type="entry name" value="BAG"/>
    <property type="match status" value="1"/>
</dbReference>
<evidence type="ECO:0000259" key="3">
    <source>
        <dbReference type="PROSITE" id="PS50053"/>
    </source>
</evidence>
<evidence type="ECO:0000313" key="5">
    <source>
        <dbReference type="Proteomes" id="UP000317650"/>
    </source>
</evidence>
<evidence type="ECO:0000256" key="2">
    <source>
        <dbReference type="SAM" id="MobiDB-lite"/>
    </source>
</evidence>
<feature type="domain" description="Ubiquitin-like" evidence="3">
    <location>
        <begin position="28"/>
        <end position="98"/>
    </location>
</feature>
<dbReference type="GO" id="GO:0005737">
    <property type="term" value="C:cytoplasm"/>
    <property type="evidence" value="ECO:0007669"/>
    <property type="project" value="TreeGrafter"/>
</dbReference>
<proteinExistence type="predicted"/>
<keyword evidence="5" id="KW-1185">Reference proteome</keyword>
<dbReference type="PANTHER" id="PTHR12329:SF11">
    <property type="entry name" value="BAG FAMILY MOLECULAR CHAPERONE REGULATOR 1"/>
    <property type="match status" value="1"/>
</dbReference>
<dbReference type="SUPFAM" id="SSF63491">
    <property type="entry name" value="BAG domain"/>
    <property type="match status" value="1"/>
</dbReference>
<dbReference type="GO" id="GO:0051087">
    <property type="term" value="F:protein-folding chaperone binding"/>
    <property type="evidence" value="ECO:0007669"/>
    <property type="project" value="InterPro"/>
</dbReference>
<dbReference type="GO" id="GO:0000774">
    <property type="term" value="F:adenyl-nucleotide exchange factor activity"/>
    <property type="evidence" value="ECO:0007669"/>
    <property type="project" value="TreeGrafter"/>
</dbReference>
<protein>
    <recommendedName>
        <fullName evidence="3">Ubiquitin-like domain-containing protein</fullName>
    </recommendedName>
</protein>
<evidence type="ECO:0000256" key="1">
    <source>
        <dbReference type="ARBA" id="ARBA00023186"/>
    </source>
</evidence>
<dbReference type="InterPro" id="IPR003103">
    <property type="entry name" value="BAG_domain"/>
</dbReference>
<dbReference type="InterPro" id="IPR036533">
    <property type="entry name" value="BAG_dom_sf"/>
</dbReference>
<dbReference type="EMBL" id="PYDT01000004">
    <property type="protein sequence ID" value="THU63987.1"/>
    <property type="molecule type" value="Genomic_DNA"/>
</dbReference>
<organism evidence="4 5">
    <name type="scientific">Musa balbisiana</name>
    <name type="common">Banana</name>
    <dbReference type="NCBI Taxonomy" id="52838"/>
    <lineage>
        <taxon>Eukaryota</taxon>
        <taxon>Viridiplantae</taxon>
        <taxon>Streptophyta</taxon>
        <taxon>Embryophyta</taxon>
        <taxon>Tracheophyta</taxon>
        <taxon>Spermatophyta</taxon>
        <taxon>Magnoliopsida</taxon>
        <taxon>Liliopsida</taxon>
        <taxon>Zingiberales</taxon>
        <taxon>Musaceae</taxon>
        <taxon>Musa</taxon>
    </lineage>
</organism>